<dbReference type="RefSeq" id="WP_264741885.1">
    <property type="nucleotide sequence ID" value="NZ_JAPDHV010000001.1"/>
</dbReference>
<gene>
    <name evidence="1" type="ORF">OH806_01295</name>
</gene>
<organism evidence="1 2">
    <name type="scientific">Chryseobacterium oryctis</name>
    <dbReference type="NCBI Taxonomy" id="2952618"/>
    <lineage>
        <taxon>Bacteria</taxon>
        <taxon>Pseudomonadati</taxon>
        <taxon>Bacteroidota</taxon>
        <taxon>Flavobacteriia</taxon>
        <taxon>Flavobacteriales</taxon>
        <taxon>Weeksellaceae</taxon>
        <taxon>Chryseobacterium group</taxon>
        <taxon>Chryseobacterium</taxon>
    </lineage>
</organism>
<sequence length="158" mass="18455">MKNLILCCTVLFCSLFKAQIGRDKEWESAILILSTRIECTSFDNKGFLSIGMKIPSENGKNYYSLRGHFNWWDLPERKFIVIPELDYFHKIKSFEGQKAVIRSLYLGAGITPNAVSPKFGINFYYFFTAELGYNYEFTPYKHFSTKGFRYSWGINLVF</sequence>
<accession>A0ABT3HJR2</accession>
<dbReference type="Proteomes" id="UP001163719">
    <property type="component" value="Unassembled WGS sequence"/>
</dbReference>
<proteinExistence type="predicted"/>
<evidence type="ECO:0008006" key="3">
    <source>
        <dbReference type="Google" id="ProtNLM"/>
    </source>
</evidence>
<evidence type="ECO:0000313" key="2">
    <source>
        <dbReference type="Proteomes" id="UP001163719"/>
    </source>
</evidence>
<protein>
    <recommendedName>
        <fullName evidence="3">Outer membrane protein beta-barrel domain-containing protein</fullName>
    </recommendedName>
</protein>
<evidence type="ECO:0000313" key="1">
    <source>
        <dbReference type="EMBL" id="MCW3159913.1"/>
    </source>
</evidence>
<keyword evidence="2" id="KW-1185">Reference proteome</keyword>
<comment type="caution">
    <text evidence="1">The sequence shown here is derived from an EMBL/GenBank/DDBJ whole genome shotgun (WGS) entry which is preliminary data.</text>
</comment>
<name>A0ABT3HJR2_9FLAO</name>
<dbReference type="EMBL" id="JAPDHV010000001">
    <property type="protein sequence ID" value="MCW3159913.1"/>
    <property type="molecule type" value="Genomic_DNA"/>
</dbReference>
<reference evidence="1" key="1">
    <citation type="submission" date="2022-10" db="EMBL/GenBank/DDBJ databases">
        <title>Chryseobacterium babae sp. nov. isolated from the gut of the beetle Oryctes rhinoceros, and Chryseobacterium kimseyorum sp. nov., isolated from a stick insect rearing cage.</title>
        <authorList>
            <person name="Shelomi M."/>
            <person name="Han C.-J."/>
            <person name="Chen W.-M."/>
            <person name="Chen H.-K."/>
            <person name="Liaw S.-J."/>
            <person name="Muhle E."/>
            <person name="Clermont D."/>
        </authorList>
    </citation>
    <scope>NUCLEOTIDE SEQUENCE</scope>
    <source>
        <strain evidence="1">WLa1L2M3</strain>
    </source>
</reference>